<evidence type="ECO:0000313" key="2">
    <source>
        <dbReference type="Proteomes" id="UP000252707"/>
    </source>
</evidence>
<reference evidence="1 2" key="1">
    <citation type="submission" date="2018-07" db="EMBL/GenBank/DDBJ databases">
        <title>Genomic Encyclopedia of Type Strains, Phase IV (KMG-IV): sequencing the most valuable type-strain genomes for metagenomic binning, comparative biology and taxonomic classification.</title>
        <authorList>
            <person name="Goeker M."/>
        </authorList>
    </citation>
    <scope>NUCLEOTIDE SEQUENCE [LARGE SCALE GENOMIC DNA]</scope>
    <source>
        <strain evidence="1 2">DSM 26407</strain>
    </source>
</reference>
<protein>
    <submittedName>
        <fullName evidence="1">Uncharacterized protein</fullName>
    </submittedName>
</protein>
<organism evidence="1 2">
    <name type="scientific">Thioalbus denitrificans</name>
    <dbReference type="NCBI Taxonomy" id="547122"/>
    <lineage>
        <taxon>Bacteria</taxon>
        <taxon>Pseudomonadati</taxon>
        <taxon>Pseudomonadota</taxon>
        <taxon>Gammaproteobacteria</taxon>
        <taxon>Chromatiales</taxon>
        <taxon>Ectothiorhodospiraceae</taxon>
        <taxon>Thioalbus</taxon>
    </lineage>
</organism>
<dbReference type="RefSeq" id="WP_114278893.1">
    <property type="nucleotide sequence ID" value="NZ_QPJY01000002.1"/>
</dbReference>
<dbReference type="EMBL" id="QPJY01000002">
    <property type="protein sequence ID" value="RCX32074.1"/>
    <property type="molecule type" value="Genomic_DNA"/>
</dbReference>
<evidence type="ECO:0000313" key="1">
    <source>
        <dbReference type="EMBL" id="RCX32074.1"/>
    </source>
</evidence>
<dbReference type="Proteomes" id="UP000252707">
    <property type="component" value="Unassembled WGS sequence"/>
</dbReference>
<name>A0A369CJQ1_9GAMM</name>
<accession>A0A369CJQ1</accession>
<proteinExistence type="predicted"/>
<keyword evidence="2" id="KW-1185">Reference proteome</keyword>
<gene>
    <name evidence="1" type="ORF">DFQ59_102427</name>
</gene>
<comment type="caution">
    <text evidence="1">The sequence shown here is derived from an EMBL/GenBank/DDBJ whole genome shotgun (WGS) entry which is preliminary data.</text>
</comment>
<dbReference type="AlphaFoldDB" id="A0A369CJQ1"/>
<sequence length="356" mass="39223">MHTSIKFDKLRGLPDDQQIKMLAGAIGWEFSKVPLALAMSPMAGVDPARVKGVSGAGRAPSFDAIKAHMKAFLGQKYATSDDTPYLNDVSNQMEQWFHTNMPEMDMAFALLFDFLDLRNSTHDHFDILDTNAGLTWTQRRPGQAANIRRNISEAKASVSYLEWSDGLGLLDAWLQFQQYWNIDEAVMEFMTTFYDKMASLHYGLFTALGAGVDQAFATDDVQTANNAAAAIIRAVKEKGYAVGDNPTFYALCAVEQVGRLERMLTAQRGSAIVDQGTVSQPLAHRIGGIIGTTHVSASDTGWYLVLPGRKIKRGVWKDLTTETDRNIYVSATDIVGVGQYNAAIGDTDQVKRCKFS</sequence>
<dbReference type="OrthoDB" id="6064630at2"/>